<dbReference type="GO" id="GO:0006814">
    <property type="term" value="P:sodium ion transport"/>
    <property type="evidence" value="ECO:0007669"/>
    <property type="project" value="UniProtKB-KW"/>
</dbReference>
<keyword evidence="8 10" id="KW-0472">Membrane</keyword>
<feature type="transmembrane region" description="Helical" evidence="10">
    <location>
        <begin position="20"/>
        <end position="41"/>
    </location>
</feature>
<dbReference type="PANTHER" id="PTHR43562:SF3">
    <property type="entry name" value="SODIUM ION_PROTON EXCHANGER (EUROFUNG)"/>
    <property type="match status" value="1"/>
</dbReference>
<evidence type="ECO:0000256" key="1">
    <source>
        <dbReference type="ARBA" id="ARBA00004141"/>
    </source>
</evidence>
<comment type="subcellular location">
    <subcellularLocation>
        <location evidence="1">Membrane</location>
        <topology evidence="1">Multi-pass membrane protein</topology>
    </subcellularLocation>
</comment>
<dbReference type="EMBL" id="VSIX01000050">
    <property type="protein sequence ID" value="TYB31168.1"/>
    <property type="molecule type" value="Genomic_DNA"/>
</dbReference>
<feature type="transmembrane region" description="Helical" evidence="10">
    <location>
        <begin position="314"/>
        <end position="339"/>
    </location>
</feature>
<feature type="transmembrane region" description="Helical" evidence="10">
    <location>
        <begin position="205"/>
        <end position="228"/>
    </location>
</feature>
<evidence type="ECO:0000313" key="12">
    <source>
        <dbReference type="EMBL" id="TYB31168.1"/>
    </source>
</evidence>
<dbReference type="Proteomes" id="UP000324143">
    <property type="component" value="Unassembled WGS sequence"/>
</dbReference>
<evidence type="ECO:0000256" key="2">
    <source>
        <dbReference type="ARBA" id="ARBA00022448"/>
    </source>
</evidence>
<gene>
    <name evidence="12" type="ORF">FXF47_05560</name>
</gene>
<dbReference type="AlphaFoldDB" id="A0A5D0MIV6"/>
<keyword evidence="9" id="KW-0739">Sodium transport</keyword>
<feature type="transmembrane region" description="Helical" evidence="10">
    <location>
        <begin position="144"/>
        <end position="164"/>
    </location>
</feature>
<keyword evidence="4 10" id="KW-0812">Transmembrane</keyword>
<dbReference type="InterPro" id="IPR038770">
    <property type="entry name" value="Na+/solute_symporter_sf"/>
</dbReference>
<dbReference type="Pfam" id="PF00999">
    <property type="entry name" value="Na_H_Exchanger"/>
    <property type="match status" value="1"/>
</dbReference>
<sequence>MKYMILKSINLITDVDLVRIKYYHISMEGYALIILAFLILFSKLITNFLNKINIPPVLGLIILGIILGPTGFNVFHIEEDYHRLRFFADIGVVILLFLAGMETNFKQMKKFGKTTTIIAFTGIITPILLGFLISYVYYKNFTLSLLFGIITAATSVSISVKTLMDMKKFKTVESNIIMGSAIIDDIISILILTFYFGFIDQGQSSILSSFLEIIVFIISAIFIGIFVIPKILKFARNLNAEFPLVSMALVILFLFAWTAEKANLAAISGAYFAGLFVGETNYKRKVLDGVSYIGHALFTSIFFIFIGVELNLKTANITAGFTILFILIAILSKLFGIGLSSKMVGFSWKRALRIGSGMIPRGEVALVIASIALTGEKNINFTQSHFSSVVFMVIITTMVTPFLLRLFFKENKKTGGN</sequence>
<evidence type="ECO:0000256" key="9">
    <source>
        <dbReference type="ARBA" id="ARBA00023201"/>
    </source>
</evidence>
<comment type="caution">
    <text evidence="12">The sequence shown here is derived from an EMBL/GenBank/DDBJ whole genome shotgun (WGS) entry which is preliminary data.</text>
</comment>
<dbReference type="InterPro" id="IPR006153">
    <property type="entry name" value="Cation/H_exchanger_TM"/>
</dbReference>
<dbReference type="PANTHER" id="PTHR43562">
    <property type="entry name" value="NAPA-TYPE SODIUM/HYDROGEN ANTIPORTER"/>
    <property type="match status" value="1"/>
</dbReference>
<feature type="transmembrane region" description="Helical" evidence="10">
    <location>
        <begin position="240"/>
        <end position="258"/>
    </location>
</feature>
<feature type="transmembrane region" description="Helical" evidence="10">
    <location>
        <begin position="351"/>
        <end position="373"/>
    </location>
</feature>
<keyword evidence="7" id="KW-0406">Ion transport</keyword>
<evidence type="ECO:0000256" key="4">
    <source>
        <dbReference type="ARBA" id="ARBA00022692"/>
    </source>
</evidence>
<keyword evidence="13" id="KW-1185">Reference proteome</keyword>
<dbReference type="Gene3D" id="1.20.1530.20">
    <property type="match status" value="1"/>
</dbReference>
<evidence type="ECO:0000313" key="13">
    <source>
        <dbReference type="Proteomes" id="UP000324143"/>
    </source>
</evidence>
<dbReference type="GO" id="GO:0015297">
    <property type="term" value="F:antiporter activity"/>
    <property type="evidence" value="ECO:0007669"/>
    <property type="project" value="UniProtKB-KW"/>
</dbReference>
<keyword evidence="5 10" id="KW-1133">Transmembrane helix</keyword>
<feature type="domain" description="Cation/H+ exchanger transmembrane" evidence="11">
    <location>
        <begin position="39"/>
        <end position="407"/>
    </location>
</feature>
<organism evidence="12 13">
    <name type="scientific">Candidatus Mcinerneyibacterium aminivorans</name>
    <dbReference type="NCBI Taxonomy" id="2703815"/>
    <lineage>
        <taxon>Bacteria</taxon>
        <taxon>Candidatus Macinerneyibacteriota</taxon>
        <taxon>Candidatus Mcinerneyibacteria</taxon>
        <taxon>Candidatus Mcinerneyibacteriales</taxon>
        <taxon>Candidatus Mcinerneyibacteriaceae</taxon>
        <taxon>Candidatus Mcinerneyibacterium</taxon>
    </lineage>
</organism>
<evidence type="ECO:0000256" key="5">
    <source>
        <dbReference type="ARBA" id="ARBA00022989"/>
    </source>
</evidence>
<feature type="transmembrane region" description="Helical" evidence="10">
    <location>
        <begin position="84"/>
        <end position="105"/>
    </location>
</feature>
<dbReference type="GO" id="GO:1902600">
    <property type="term" value="P:proton transmembrane transport"/>
    <property type="evidence" value="ECO:0007669"/>
    <property type="project" value="InterPro"/>
</dbReference>
<evidence type="ECO:0000256" key="3">
    <source>
        <dbReference type="ARBA" id="ARBA00022449"/>
    </source>
</evidence>
<keyword evidence="6" id="KW-0915">Sodium</keyword>
<protein>
    <submittedName>
        <fullName evidence="12">Cation:proton antiporter</fullName>
    </submittedName>
</protein>
<evidence type="ECO:0000256" key="6">
    <source>
        <dbReference type="ARBA" id="ARBA00023053"/>
    </source>
</evidence>
<feature type="transmembrane region" description="Helical" evidence="10">
    <location>
        <begin position="385"/>
        <end position="408"/>
    </location>
</feature>
<name>A0A5D0MIV6_9BACT</name>
<evidence type="ECO:0000259" key="11">
    <source>
        <dbReference type="Pfam" id="PF00999"/>
    </source>
</evidence>
<reference evidence="12" key="1">
    <citation type="submission" date="2019-08" db="EMBL/GenBank/DDBJ databases">
        <title>Genomic characterization of a novel candidate phylum (ARYD3) from a high temperature, high salinity tertiary oil reservoir in north central Oklahoma, USA.</title>
        <authorList>
            <person name="Youssef N.H."/>
            <person name="Yadav A."/>
            <person name="Elshahed M.S."/>
        </authorList>
    </citation>
    <scope>NUCLEOTIDE SEQUENCE [LARGE SCALE GENOMIC DNA]</scope>
    <source>
        <strain evidence="12">ARYD3</strain>
    </source>
</reference>
<evidence type="ECO:0000256" key="10">
    <source>
        <dbReference type="SAM" id="Phobius"/>
    </source>
</evidence>
<evidence type="ECO:0000256" key="8">
    <source>
        <dbReference type="ARBA" id="ARBA00023136"/>
    </source>
</evidence>
<feature type="transmembrane region" description="Helical" evidence="10">
    <location>
        <begin position="53"/>
        <end position="72"/>
    </location>
</feature>
<keyword evidence="3" id="KW-0050">Antiport</keyword>
<evidence type="ECO:0000256" key="7">
    <source>
        <dbReference type="ARBA" id="ARBA00023065"/>
    </source>
</evidence>
<feature type="transmembrane region" description="Helical" evidence="10">
    <location>
        <begin position="176"/>
        <end position="199"/>
    </location>
</feature>
<feature type="transmembrane region" description="Helical" evidence="10">
    <location>
        <begin position="289"/>
        <end position="308"/>
    </location>
</feature>
<accession>A0A5D0MIV6</accession>
<dbReference type="GO" id="GO:0016020">
    <property type="term" value="C:membrane"/>
    <property type="evidence" value="ECO:0007669"/>
    <property type="project" value="UniProtKB-SubCell"/>
</dbReference>
<keyword evidence="2" id="KW-0813">Transport</keyword>
<proteinExistence type="predicted"/>
<feature type="transmembrane region" description="Helical" evidence="10">
    <location>
        <begin position="117"/>
        <end position="138"/>
    </location>
</feature>